<dbReference type="GO" id="GO:0032259">
    <property type="term" value="P:methylation"/>
    <property type="evidence" value="ECO:0007669"/>
    <property type="project" value="UniProtKB-KW"/>
</dbReference>
<dbReference type="PANTHER" id="PTHR33841">
    <property type="entry name" value="DNA METHYLTRANSFERASE YEEA-RELATED"/>
    <property type="match status" value="1"/>
</dbReference>
<evidence type="ECO:0000256" key="2">
    <source>
        <dbReference type="ARBA" id="ARBA00022679"/>
    </source>
</evidence>
<reference evidence="5 6" key="1">
    <citation type="submission" date="2019-07" db="EMBL/GenBank/DDBJ databases">
        <title>Rhodococcus cavernicolus sp. nov., isolated from a cave.</title>
        <authorList>
            <person name="Lee S.D."/>
        </authorList>
    </citation>
    <scope>NUCLEOTIDE SEQUENCE [LARGE SCALE GENOMIC DNA]</scope>
    <source>
        <strain evidence="5 6">C1-24</strain>
    </source>
</reference>
<keyword evidence="1" id="KW-0489">Methyltransferase</keyword>
<evidence type="ECO:0000256" key="3">
    <source>
        <dbReference type="ARBA" id="ARBA00022691"/>
    </source>
</evidence>
<evidence type="ECO:0000259" key="4">
    <source>
        <dbReference type="Pfam" id="PF22837"/>
    </source>
</evidence>
<dbReference type="SUPFAM" id="SSF53335">
    <property type="entry name" value="S-adenosyl-L-methionine-dependent methyltransferases"/>
    <property type="match status" value="1"/>
</dbReference>
<dbReference type="Pfam" id="PF22837">
    <property type="entry name" value="M_Eco57I_C"/>
    <property type="match status" value="1"/>
</dbReference>
<feature type="domain" description="Type II methyltransferase M.Eco57I C-terminal" evidence="4">
    <location>
        <begin position="378"/>
        <end position="576"/>
    </location>
</feature>
<dbReference type="Proteomes" id="UP000322244">
    <property type="component" value="Unassembled WGS sequence"/>
</dbReference>
<dbReference type="InterPro" id="IPR050953">
    <property type="entry name" value="N4_N6_ade-DNA_methylase"/>
</dbReference>
<evidence type="ECO:0000313" key="6">
    <source>
        <dbReference type="Proteomes" id="UP000322244"/>
    </source>
</evidence>
<dbReference type="OrthoDB" id="32195at2"/>
<evidence type="ECO:0000256" key="1">
    <source>
        <dbReference type="ARBA" id="ARBA00022603"/>
    </source>
</evidence>
<protein>
    <recommendedName>
        <fullName evidence="4">Type II methyltransferase M.Eco57I C-terminal domain-containing protein</fullName>
    </recommendedName>
</protein>
<comment type="caution">
    <text evidence="5">The sequence shown here is derived from an EMBL/GenBank/DDBJ whole genome shotgun (WGS) entry which is preliminary data.</text>
</comment>
<organism evidence="5 6">
    <name type="scientific">Antrihabitans cavernicola</name>
    <dbReference type="NCBI Taxonomy" id="2495913"/>
    <lineage>
        <taxon>Bacteria</taxon>
        <taxon>Bacillati</taxon>
        <taxon>Actinomycetota</taxon>
        <taxon>Actinomycetes</taxon>
        <taxon>Mycobacteriales</taxon>
        <taxon>Nocardiaceae</taxon>
        <taxon>Antrihabitans</taxon>
    </lineage>
</organism>
<dbReference type="AlphaFoldDB" id="A0A5A7SDM7"/>
<dbReference type="GO" id="GO:0008168">
    <property type="term" value="F:methyltransferase activity"/>
    <property type="evidence" value="ECO:0007669"/>
    <property type="project" value="UniProtKB-KW"/>
</dbReference>
<dbReference type="PANTHER" id="PTHR33841:SF5">
    <property type="entry name" value="DNA METHYLASE (MODIFICATION METHYLASE) (METHYLTRANSFERASE)-RELATED"/>
    <property type="match status" value="1"/>
</dbReference>
<keyword evidence="2" id="KW-0808">Transferase</keyword>
<dbReference type="EMBL" id="VLNY01000002">
    <property type="protein sequence ID" value="KAA0024026.1"/>
    <property type="molecule type" value="Genomic_DNA"/>
</dbReference>
<dbReference type="Gene3D" id="3.40.50.150">
    <property type="entry name" value="Vaccinia Virus protein VP39"/>
    <property type="match status" value="1"/>
</dbReference>
<keyword evidence="6" id="KW-1185">Reference proteome</keyword>
<name>A0A5A7SDM7_9NOCA</name>
<proteinExistence type="predicted"/>
<evidence type="ECO:0000313" key="5">
    <source>
        <dbReference type="EMBL" id="KAA0024026.1"/>
    </source>
</evidence>
<sequence length="604" mass="67036">MDHLLVPSVQSRVSSWLSSTSVEPMDQKTIPGATRAERTSLAALGGLIRALTPDFPSDHVPLEISNWIKAGPTPPQHLVGELTGVFEARPNDLLAQLYSSAVRPANRRHLGTFFTPAEQVEYMVETWMRTQASPRAVVDVGAGVGVFSTLSARIWDEANVYAVDVNPVTLGLMASHIGSATKIVGESSDCPGIRLVLNDYTRWIASDSSPIGGPRLFLGNPPYTRAQLLTTEDRERLTLASGGLCSRRASLSAHITAITLLHLRPSDGMCLLLPAQWLESQYADRLRSTLWQLKNRRVELHLVDSWRFEDAQVDAVALMVGAESSTTEDLTFSRWGAETSIKVSRDAECPSSWRALFAQEDRRCTRPRNVDLGMRKRVSLRDLAQVRRGTATGANDFFLLSREQQGDLALRDELFTPVVRRMSNARQRITRKNLHRLEPGGRDLILLVTNQDRLQSIELDEYLSHGEALGFHERVLCARRDCWFDLHHDVFIPDVIIGAMTRAKFKITINSAEAAITNNLYGWKWRDSTSPIIRRRVVSWLRSDSGQGKLHSVARHQSNNLMKLEPSALAGLSIPTDVLNGAVTYTDGGTPKSQLGKTPRGSSV</sequence>
<accession>A0A5A7SDM7</accession>
<keyword evidence="3" id="KW-0949">S-adenosyl-L-methionine</keyword>
<gene>
    <name evidence="5" type="ORF">FOY51_05490</name>
</gene>
<dbReference type="InterPro" id="IPR054520">
    <property type="entry name" value="M_Eco57I_C"/>
</dbReference>
<dbReference type="InterPro" id="IPR029063">
    <property type="entry name" value="SAM-dependent_MTases_sf"/>
</dbReference>